<proteinExistence type="predicted"/>
<reference evidence="2" key="3">
    <citation type="submission" date="2022-06" db="UniProtKB">
        <authorList>
            <consortium name="EnsemblPlants"/>
        </authorList>
    </citation>
    <scope>IDENTIFICATION</scope>
</reference>
<dbReference type="Gramene" id="TuG1812G0200003826.01.T02">
    <property type="protein sequence ID" value="TuG1812G0200003826.01.T02.cds460000"/>
    <property type="gene ID" value="TuG1812G0200003826.01"/>
</dbReference>
<feature type="compositionally biased region" description="Basic and acidic residues" evidence="1">
    <location>
        <begin position="1"/>
        <end position="11"/>
    </location>
</feature>
<dbReference type="Proteomes" id="UP000015106">
    <property type="component" value="Chromosome 2"/>
</dbReference>
<evidence type="ECO:0000256" key="1">
    <source>
        <dbReference type="SAM" id="MobiDB-lite"/>
    </source>
</evidence>
<accession>A0A8R7TK35</accession>
<keyword evidence="3" id="KW-1185">Reference proteome</keyword>
<feature type="region of interest" description="Disordered" evidence="1">
    <location>
        <begin position="1"/>
        <end position="100"/>
    </location>
</feature>
<reference evidence="3" key="1">
    <citation type="journal article" date="2013" name="Nature">
        <title>Draft genome of the wheat A-genome progenitor Triticum urartu.</title>
        <authorList>
            <person name="Ling H.Q."/>
            <person name="Zhao S."/>
            <person name="Liu D."/>
            <person name="Wang J."/>
            <person name="Sun H."/>
            <person name="Zhang C."/>
            <person name="Fan H."/>
            <person name="Li D."/>
            <person name="Dong L."/>
            <person name="Tao Y."/>
            <person name="Gao C."/>
            <person name="Wu H."/>
            <person name="Li Y."/>
            <person name="Cui Y."/>
            <person name="Guo X."/>
            <person name="Zheng S."/>
            <person name="Wang B."/>
            <person name="Yu K."/>
            <person name="Liang Q."/>
            <person name="Yang W."/>
            <person name="Lou X."/>
            <person name="Chen J."/>
            <person name="Feng M."/>
            <person name="Jian J."/>
            <person name="Zhang X."/>
            <person name="Luo G."/>
            <person name="Jiang Y."/>
            <person name="Liu J."/>
            <person name="Wang Z."/>
            <person name="Sha Y."/>
            <person name="Zhang B."/>
            <person name="Wu H."/>
            <person name="Tang D."/>
            <person name="Shen Q."/>
            <person name="Xue P."/>
            <person name="Zou S."/>
            <person name="Wang X."/>
            <person name="Liu X."/>
            <person name="Wang F."/>
            <person name="Yang Y."/>
            <person name="An X."/>
            <person name="Dong Z."/>
            <person name="Zhang K."/>
            <person name="Zhang X."/>
            <person name="Luo M.C."/>
            <person name="Dvorak J."/>
            <person name="Tong Y."/>
            <person name="Wang J."/>
            <person name="Yang H."/>
            <person name="Li Z."/>
            <person name="Wang D."/>
            <person name="Zhang A."/>
            <person name="Wang J."/>
        </authorList>
    </citation>
    <scope>NUCLEOTIDE SEQUENCE</scope>
    <source>
        <strain evidence="3">cv. G1812</strain>
    </source>
</reference>
<protein>
    <submittedName>
        <fullName evidence="2">Uncharacterized protein</fullName>
    </submittedName>
</protein>
<gene>
    <name evidence="2" type="primary">LOC125538712</name>
</gene>
<reference evidence="2" key="2">
    <citation type="submission" date="2018-03" db="EMBL/GenBank/DDBJ databases">
        <title>The Triticum urartu genome reveals the dynamic nature of wheat genome evolution.</title>
        <authorList>
            <person name="Ling H."/>
            <person name="Ma B."/>
            <person name="Shi X."/>
            <person name="Liu H."/>
            <person name="Dong L."/>
            <person name="Sun H."/>
            <person name="Cao Y."/>
            <person name="Gao Q."/>
            <person name="Zheng S."/>
            <person name="Li Y."/>
            <person name="Yu Y."/>
            <person name="Du H."/>
            <person name="Qi M."/>
            <person name="Li Y."/>
            <person name="Yu H."/>
            <person name="Cui Y."/>
            <person name="Wang N."/>
            <person name="Chen C."/>
            <person name="Wu H."/>
            <person name="Zhao Y."/>
            <person name="Zhang J."/>
            <person name="Li Y."/>
            <person name="Zhou W."/>
            <person name="Zhang B."/>
            <person name="Hu W."/>
            <person name="Eijk M."/>
            <person name="Tang J."/>
            <person name="Witsenboer H."/>
            <person name="Zhao S."/>
            <person name="Li Z."/>
            <person name="Zhang A."/>
            <person name="Wang D."/>
            <person name="Liang C."/>
        </authorList>
    </citation>
    <scope>NUCLEOTIDE SEQUENCE [LARGE SCALE GENOMIC DNA]</scope>
    <source>
        <strain evidence="2">cv. G1812</strain>
    </source>
</reference>
<dbReference type="EnsemblPlants" id="TuG1812G0200003826.01.T02">
    <property type="protein sequence ID" value="TuG1812G0200003826.01.T02.cds460000"/>
    <property type="gene ID" value="TuG1812G0200003826.01"/>
</dbReference>
<feature type="compositionally biased region" description="Polar residues" evidence="1">
    <location>
        <begin position="34"/>
        <end position="45"/>
    </location>
</feature>
<organism evidence="2 3">
    <name type="scientific">Triticum urartu</name>
    <name type="common">Red wild einkorn</name>
    <name type="synonym">Crithodium urartu</name>
    <dbReference type="NCBI Taxonomy" id="4572"/>
    <lineage>
        <taxon>Eukaryota</taxon>
        <taxon>Viridiplantae</taxon>
        <taxon>Streptophyta</taxon>
        <taxon>Embryophyta</taxon>
        <taxon>Tracheophyta</taxon>
        <taxon>Spermatophyta</taxon>
        <taxon>Magnoliopsida</taxon>
        <taxon>Liliopsida</taxon>
        <taxon>Poales</taxon>
        <taxon>Poaceae</taxon>
        <taxon>BOP clade</taxon>
        <taxon>Pooideae</taxon>
        <taxon>Triticodae</taxon>
        <taxon>Triticeae</taxon>
        <taxon>Triticinae</taxon>
        <taxon>Triticum</taxon>
    </lineage>
</organism>
<evidence type="ECO:0000313" key="3">
    <source>
        <dbReference type="Proteomes" id="UP000015106"/>
    </source>
</evidence>
<evidence type="ECO:0000313" key="2">
    <source>
        <dbReference type="EnsemblPlants" id="TuG1812G0200003826.01.T02.cds460000"/>
    </source>
</evidence>
<dbReference type="AlphaFoldDB" id="A0A8R7TK35"/>
<sequence length="124" mass="13496">MRTEPRTRQRVDPTSPSKKEKKKRPYLEAAARTSPRTPVTVSKQIGQRAESPAAPTQSPLPPTAREAGAGAEGEVRRPVCHPKLGSPRAGGLVRNDRPRPAPFFRARAREMGGGRVWGEVPGSR</sequence>
<name>A0A8R7TK35_TRIUA</name>